<dbReference type="VEuPathDB" id="AmoebaDB:EHI_011920"/>
<dbReference type="InterPro" id="IPR000719">
    <property type="entry name" value="Prot_kinase_dom"/>
</dbReference>
<evidence type="ECO:0000256" key="2">
    <source>
        <dbReference type="ARBA" id="ARBA00022679"/>
    </source>
</evidence>
<dbReference type="GO" id="GO:0005737">
    <property type="term" value="C:cytoplasm"/>
    <property type="evidence" value="ECO:0007669"/>
    <property type="project" value="TreeGrafter"/>
</dbReference>
<proteinExistence type="predicted"/>
<keyword evidence="5 6" id="KW-0067">ATP-binding</keyword>
<dbReference type="Gene3D" id="1.10.510.10">
    <property type="entry name" value="Transferase(Phosphotransferase) domain 1"/>
    <property type="match status" value="1"/>
</dbReference>
<dbReference type="EMBL" id="BDEQ01000001">
    <property type="protein sequence ID" value="GAT91879.1"/>
    <property type="molecule type" value="Genomic_DNA"/>
</dbReference>
<dbReference type="VEuPathDB" id="AmoebaDB:EHI8A_104240"/>
<organism evidence="9 10">
    <name type="scientific">Entamoeba histolytica</name>
    <dbReference type="NCBI Taxonomy" id="5759"/>
    <lineage>
        <taxon>Eukaryota</taxon>
        <taxon>Amoebozoa</taxon>
        <taxon>Evosea</taxon>
        <taxon>Archamoebae</taxon>
        <taxon>Mastigamoebida</taxon>
        <taxon>Entamoebidae</taxon>
        <taxon>Entamoeba</taxon>
    </lineage>
</organism>
<comment type="caution">
    <text evidence="9">The sequence shown here is derived from an EMBL/GenBank/DDBJ whole genome shotgun (WGS) entry which is preliminary data.</text>
</comment>
<evidence type="ECO:0000259" key="8">
    <source>
        <dbReference type="PROSITE" id="PS50011"/>
    </source>
</evidence>
<dbReference type="InterPro" id="IPR011009">
    <property type="entry name" value="Kinase-like_dom_sf"/>
</dbReference>
<evidence type="ECO:0000256" key="1">
    <source>
        <dbReference type="ARBA" id="ARBA00022527"/>
    </source>
</evidence>
<dbReference type="PROSITE" id="PS00108">
    <property type="entry name" value="PROTEIN_KINASE_ST"/>
    <property type="match status" value="1"/>
</dbReference>
<dbReference type="GO" id="GO:0004674">
    <property type="term" value="F:protein serine/threonine kinase activity"/>
    <property type="evidence" value="ECO:0007669"/>
    <property type="project" value="UniProtKB-KW"/>
</dbReference>
<accession>A0A175JDW7</accession>
<dbReference type="Pfam" id="PF00069">
    <property type="entry name" value="Pkinase"/>
    <property type="match status" value="1"/>
</dbReference>
<feature type="region of interest" description="Disordered" evidence="7">
    <location>
        <begin position="535"/>
        <end position="573"/>
    </location>
</feature>
<protein>
    <submittedName>
        <fullName evidence="9">Protein kinase putative</fullName>
    </submittedName>
</protein>
<reference evidence="9 10" key="1">
    <citation type="submission" date="2016-05" db="EMBL/GenBank/DDBJ databases">
        <title>First whole genome sequencing of Entamoeba histolytica HM1:IMSS-clone-6.</title>
        <authorList>
            <person name="Mukherjee Avik.K."/>
            <person name="Izumyama S."/>
            <person name="Nakada-Tsukui K."/>
            <person name="Nozaki T."/>
        </authorList>
    </citation>
    <scope>NUCLEOTIDE SEQUENCE [LARGE SCALE GENOMIC DNA]</scope>
    <source>
        <strain evidence="9 10">HM1:IMSS clone 6</strain>
    </source>
</reference>
<dbReference type="eggNOG" id="KOG0667">
    <property type="taxonomic scope" value="Eukaryota"/>
</dbReference>
<dbReference type="PROSITE" id="PS00107">
    <property type="entry name" value="PROTEIN_KINASE_ATP"/>
    <property type="match status" value="1"/>
</dbReference>
<evidence type="ECO:0000313" key="9">
    <source>
        <dbReference type="EMBL" id="GAT91879.1"/>
    </source>
</evidence>
<evidence type="ECO:0000256" key="5">
    <source>
        <dbReference type="ARBA" id="ARBA00022840"/>
    </source>
</evidence>
<feature type="domain" description="Protein kinase" evidence="8">
    <location>
        <begin position="111"/>
        <end position="440"/>
    </location>
</feature>
<dbReference type="VEuPathDB" id="AmoebaDB:KM1_152930"/>
<dbReference type="SMART" id="SM00220">
    <property type="entry name" value="S_TKc"/>
    <property type="match status" value="1"/>
</dbReference>
<dbReference type="InterPro" id="IPR008271">
    <property type="entry name" value="Ser/Thr_kinase_AS"/>
</dbReference>
<dbReference type="PROSITE" id="PS50011">
    <property type="entry name" value="PROTEIN_KINASE_DOM"/>
    <property type="match status" value="1"/>
</dbReference>
<dbReference type="SUPFAM" id="SSF56112">
    <property type="entry name" value="Protein kinase-like (PK-like)"/>
    <property type="match status" value="1"/>
</dbReference>
<dbReference type="InterPro" id="IPR050494">
    <property type="entry name" value="Ser_Thr_dual-spec_kinase"/>
</dbReference>
<dbReference type="VEuPathDB" id="AmoebaDB:EHI7A_097870"/>
<sequence>MKSHRLSPSWFNIYIEEGSTENIRHKPDTRALTKQLTGRIRETYWHIYPTQHSLYTNKTPIILNEITENTTNSGFDNEEYDLIIKEGDILGSATSYEGRYYSANPETVSRYQILNRLGNGMFGQVFKAKDLSKEREVAIKILKSKGTYFRQGMLEISILSMLNDIYDKDGTKNTVRMLDHFLYCNHLCIVFELLGTNLYQMLQKNEYHGLNIIKVKKFMTQLLECLDGLYNARIVHCDIKPENLVFDQTTNGIKVIDFGSACFDNYTLYTYVQSRHYRAPEIILGLPYNNAIDMWSAGCIAAELVLGIPLFPGSSEFNQLFKITDMLGLPPKNILEQGSKTLCYFNKLGYDENAHYIMKQPFEYEMENRIRLEPNKKYFRFKTLKELIMRIPLKLGGGMKEEITNLTEIRLSLIHFIEGMLQYDPMKRWTPSQALYHPFLTGQQFTGHWEPPLSASQPRPPEDDILSGITSDEFAKKCFGNDITLHGLNTAEYYDICTSALQMGEVVNITCPNPFQLPPMTPDSFRKAFENIHKRERSGSGSRITRRRSSLLRNQENPYRAQLKQPHTPRSNGISPMKIVQEIHEGDDFFENGLTTVRRRFDSCNARMNRTPLQEFRLQRNERFKPNDVGSVKLEDRYNNNIFKETAIVHEPSNVNIPIVPVPIRRSDTGQDPFEFAPLFIFGEQSHQ</sequence>
<evidence type="ECO:0000256" key="3">
    <source>
        <dbReference type="ARBA" id="ARBA00022741"/>
    </source>
</evidence>
<keyword evidence="3 6" id="KW-0547">Nucleotide-binding</keyword>
<dbReference type="GO" id="GO:0004713">
    <property type="term" value="F:protein tyrosine kinase activity"/>
    <property type="evidence" value="ECO:0007669"/>
    <property type="project" value="TreeGrafter"/>
</dbReference>
<keyword evidence="4 9" id="KW-0418">Kinase</keyword>
<dbReference type="VEuPathDB" id="AmoebaDB:EHI5A_117590"/>
<evidence type="ECO:0000256" key="4">
    <source>
        <dbReference type="ARBA" id="ARBA00022777"/>
    </source>
</evidence>
<dbReference type="GO" id="GO:0005524">
    <property type="term" value="F:ATP binding"/>
    <property type="evidence" value="ECO:0007669"/>
    <property type="project" value="UniProtKB-UniRule"/>
</dbReference>
<dbReference type="AlphaFoldDB" id="A0A175JDW7"/>
<evidence type="ECO:0000256" key="6">
    <source>
        <dbReference type="PROSITE-ProRule" id="PRU10141"/>
    </source>
</evidence>
<keyword evidence="1" id="KW-0723">Serine/threonine-protein kinase</keyword>
<keyword evidence="2" id="KW-0808">Transferase</keyword>
<dbReference type="PANTHER" id="PTHR24058">
    <property type="entry name" value="DUAL SPECIFICITY PROTEIN KINASE"/>
    <property type="match status" value="1"/>
</dbReference>
<evidence type="ECO:0000256" key="7">
    <source>
        <dbReference type="SAM" id="MobiDB-lite"/>
    </source>
</evidence>
<dbReference type="Proteomes" id="UP000078387">
    <property type="component" value="Unassembled WGS sequence"/>
</dbReference>
<evidence type="ECO:0000313" key="10">
    <source>
        <dbReference type="Proteomes" id="UP000078387"/>
    </source>
</evidence>
<dbReference type="InterPro" id="IPR017441">
    <property type="entry name" value="Protein_kinase_ATP_BS"/>
</dbReference>
<dbReference type="PANTHER" id="PTHR24058:SF17">
    <property type="entry name" value="HOMEODOMAIN INTERACTING PROTEIN KINASE, ISOFORM D"/>
    <property type="match status" value="1"/>
</dbReference>
<dbReference type="Gene3D" id="3.30.200.20">
    <property type="entry name" value="Phosphorylase Kinase, domain 1"/>
    <property type="match status" value="1"/>
</dbReference>
<name>A0A175JDW7_ENTHI</name>
<feature type="binding site" evidence="6">
    <location>
        <position position="140"/>
    </location>
    <ligand>
        <name>ATP</name>
        <dbReference type="ChEBI" id="CHEBI:30616"/>
    </ligand>
</feature>
<gene>
    <name evidence="9" type="ORF">CL6EHI_011920</name>
</gene>